<organism evidence="2 3">
    <name type="scientific">Elizabethkingia miricola</name>
    <name type="common">Chryseobacterium miricola</name>
    <dbReference type="NCBI Taxonomy" id="172045"/>
    <lineage>
        <taxon>Bacteria</taxon>
        <taxon>Pseudomonadati</taxon>
        <taxon>Bacteroidota</taxon>
        <taxon>Flavobacteriia</taxon>
        <taxon>Flavobacteriales</taxon>
        <taxon>Weeksellaceae</taxon>
        <taxon>Elizabethkingia</taxon>
    </lineage>
</organism>
<dbReference type="Proteomes" id="UP000324513">
    <property type="component" value="Unassembled WGS sequence"/>
</dbReference>
<dbReference type="RefSeq" id="WP_065082380.1">
    <property type="nucleotide sequence ID" value="NZ_FLSS01000012.1"/>
</dbReference>
<proteinExistence type="predicted"/>
<sequence length="157" mass="17664">MDKITQERIAKLHPSVRNEVTAIINECNANLTGRSQVRIAQGLRTDQEQAALYAQGRTIPGKTVTNAKPGQSIHNYGLAVDIVLIIDGRTASWDTKADWDKDGIADWMECVAVFKHFGWDWGGNWATFKDMPHFEKKGYKWSVLSQKTKDKAGYVIL</sequence>
<evidence type="ECO:0000313" key="3">
    <source>
        <dbReference type="Proteomes" id="UP000324513"/>
    </source>
</evidence>
<dbReference type="InterPro" id="IPR009045">
    <property type="entry name" value="Zn_M74/Hedgehog-like"/>
</dbReference>
<feature type="domain" description="Peptidase M15C" evidence="1">
    <location>
        <begin position="67"/>
        <end position="136"/>
    </location>
</feature>
<dbReference type="InterPro" id="IPR039561">
    <property type="entry name" value="Peptidase_M15C"/>
</dbReference>
<comment type="caution">
    <text evidence="2">The sequence shown here is derived from an EMBL/GenBank/DDBJ whole genome shotgun (WGS) entry which is preliminary data.</text>
</comment>
<gene>
    <name evidence="2" type="ORF">LX74_02464</name>
</gene>
<dbReference type="EMBL" id="VNHK01000007">
    <property type="protein sequence ID" value="TYO91143.1"/>
    <property type="molecule type" value="Genomic_DNA"/>
</dbReference>
<accession>A0ABY3NFC0</accession>
<dbReference type="Gene3D" id="3.30.1380.10">
    <property type="match status" value="1"/>
</dbReference>
<keyword evidence="3" id="KW-1185">Reference proteome</keyword>
<dbReference type="CDD" id="cd14845">
    <property type="entry name" value="L-Ala-D-Glu_peptidase_like"/>
    <property type="match status" value="1"/>
</dbReference>
<dbReference type="SUPFAM" id="SSF55166">
    <property type="entry name" value="Hedgehog/DD-peptidase"/>
    <property type="match status" value="1"/>
</dbReference>
<evidence type="ECO:0000313" key="2">
    <source>
        <dbReference type="EMBL" id="TYO91143.1"/>
    </source>
</evidence>
<dbReference type="Pfam" id="PF13539">
    <property type="entry name" value="Peptidase_M15_4"/>
    <property type="match status" value="1"/>
</dbReference>
<protein>
    <submittedName>
        <fullName evidence="2">Peptidoglycan L-alanyl-D-glutamate endopeptidase CwlK</fullName>
    </submittedName>
</protein>
<reference evidence="2 3" key="1">
    <citation type="submission" date="2019-07" db="EMBL/GenBank/DDBJ databases">
        <title>Genomic Encyclopedia of Archaeal and Bacterial Type Strains, Phase II (KMG-II): from individual species to whole genera.</title>
        <authorList>
            <person name="Goeker M."/>
        </authorList>
    </citation>
    <scope>NUCLEOTIDE SEQUENCE [LARGE SCALE GENOMIC DNA]</scope>
    <source>
        <strain evidence="2 3">DSM 14571</strain>
    </source>
</reference>
<name>A0ABY3NFC0_ELIMR</name>
<evidence type="ECO:0000259" key="1">
    <source>
        <dbReference type="Pfam" id="PF13539"/>
    </source>
</evidence>